<evidence type="ECO:0000256" key="2">
    <source>
        <dbReference type="ARBA" id="ARBA00010637"/>
    </source>
</evidence>
<dbReference type="InterPro" id="IPR023229">
    <property type="entry name" value="T2SS_M_periplasmic_sf"/>
</dbReference>
<evidence type="ECO:0000256" key="10">
    <source>
        <dbReference type="SAM" id="Phobius"/>
    </source>
</evidence>
<keyword evidence="9 10" id="KW-0472">Membrane</keyword>
<feature type="transmembrane region" description="Helical" evidence="10">
    <location>
        <begin position="26"/>
        <end position="44"/>
    </location>
</feature>
<proteinExistence type="inferred from homology"/>
<accession>A0A0J1CWB1</accession>
<dbReference type="Pfam" id="PF04612">
    <property type="entry name" value="T2SSM"/>
    <property type="match status" value="1"/>
</dbReference>
<evidence type="ECO:0000256" key="1">
    <source>
        <dbReference type="ARBA" id="ARBA00004377"/>
    </source>
</evidence>
<dbReference type="RefSeq" id="WP_047848002.1">
    <property type="nucleotide sequence ID" value="NZ_AEJF01000115.1"/>
</dbReference>
<sequence length="170" mass="17970">MDSQAHAIKAALTEWFEARAPREKKLLAGGGALVIAALVYNVLWAPAYDGRAKIAANLPQLEVQLAEVQVQADEARALKAVAAVRAPAGVALRDTLATSLSQAGIAQAQLAVLGKGVQVDVKNAPFGAWMSWLDQVRREDHVRVVNAQVTGEEKLGLATVSVTLEPASDQ</sequence>
<evidence type="ECO:0000256" key="8">
    <source>
        <dbReference type="ARBA" id="ARBA00022989"/>
    </source>
</evidence>
<dbReference type="OrthoDB" id="8776177at2"/>
<dbReference type="GO" id="GO:0015628">
    <property type="term" value="P:protein secretion by the type II secretion system"/>
    <property type="evidence" value="ECO:0007669"/>
    <property type="project" value="InterPro"/>
</dbReference>
<keyword evidence="4" id="KW-1003">Cell membrane</keyword>
<protein>
    <recommendedName>
        <fullName evidence="13">General secretion pathway protein GspM</fullName>
    </recommendedName>
</protein>
<dbReference type="GO" id="GO:0015627">
    <property type="term" value="C:type II protein secretion system complex"/>
    <property type="evidence" value="ECO:0007669"/>
    <property type="project" value="InterPro"/>
</dbReference>
<keyword evidence="12" id="KW-1185">Reference proteome</keyword>
<dbReference type="InterPro" id="IPR007690">
    <property type="entry name" value="T2SS_GspM"/>
</dbReference>
<comment type="similarity">
    <text evidence="2">Belongs to the GSP M family.</text>
</comment>
<evidence type="ECO:0000256" key="7">
    <source>
        <dbReference type="ARBA" id="ARBA00022927"/>
    </source>
</evidence>
<evidence type="ECO:0000256" key="3">
    <source>
        <dbReference type="ARBA" id="ARBA00022448"/>
    </source>
</evidence>
<evidence type="ECO:0000256" key="4">
    <source>
        <dbReference type="ARBA" id="ARBA00022475"/>
    </source>
</evidence>
<dbReference type="AlphaFoldDB" id="A0A0J1CWB1"/>
<evidence type="ECO:0000313" key="11">
    <source>
        <dbReference type="EMBL" id="KLU24865.1"/>
    </source>
</evidence>
<dbReference type="GO" id="GO:0005886">
    <property type="term" value="C:plasma membrane"/>
    <property type="evidence" value="ECO:0007669"/>
    <property type="project" value="UniProtKB-SubCell"/>
</dbReference>
<dbReference type="SUPFAM" id="SSF103054">
    <property type="entry name" value="General secretion pathway protein M, EpsM"/>
    <property type="match status" value="1"/>
</dbReference>
<keyword evidence="3" id="KW-0813">Transport</keyword>
<dbReference type="PATRIC" id="fig|908627.4.peg.4000"/>
<keyword evidence="6 10" id="KW-0812">Transmembrane</keyword>
<keyword evidence="5" id="KW-0997">Cell inner membrane</keyword>
<dbReference type="EMBL" id="AEJF01000115">
    <property type="protein sequence ID" value="KLU24865.1"/>
    <property type="molecule type" value="Genomic_DNA"/>
</dbReference>
<dbReference type="Gene3D" id="3.30.1360.100">
    <property type="entry name" value="General secretion pathway protein M, EpsM"/>
    <property type="match status" value="1"/>
</dbReference>
<gene>
    <name evidence="11" type="ORF">EOS_17865</name>
</gene>
<keyword evidence="7" id="KW-0653">Protein transport</keyword>
<evidence type="ECO:0000313" key="12">
    <source>
        <dbReference type="Proteomes" id="UP000035963"/>
    </source>
</evidence>
<comment type="caution">
    <text evidence="11">The sequence shown here is derived from an EMBL/GenBank/DDBJ whole genome shotgun (WGS) entry which is preliminary data.</text>
</comment>
<comment type="subcellular location">
    <subcellularLocation>
        <location evidence="1">Cell inner membrane</location>
        <topology evidence="1">Single-pass membrane protein</topology>
    </subcellularLocation>
</comment>
<evidence type="ECO:0000256" key="5">
    <source>
        <dbReference type="ARBA" id="ARBA00022519"/>
    </source>
</evidence>
<evidence type="ECO:0008006" key="13">
    <source>
        <dbReference type="Google" id="ProtNLM"/>
    </source>
</evidence>
<dbReference type="Proteomes" id="UP000035963">
    <property type="component" value="Unassembled WGS sequence"/>
</dbReference>
<reference evidence="11 12" key="1">
    <citation type="journal article" date="2015" name="Genome Announc.">
        <title>Draft Genome Sequence of Burkholderia sp. Strain PML1(12), an Ectomycorrhizosphere-Inhabiting Bacterium with Effective Mineral-Weathering Ability.</title>
        <authorList>
            <person name="Uroz S."/>
            <person name="Oger P."/>
        </authorList>
    </citation>
    <scope>NUCLEOTIDE SEQUENCE [LARGE SCALE GENOMIC DNA]</scope>
    <source>
        <strain evidence="12">PML1(12)</strain>
    </source>
</reference>
<name>A0A0J1CWB1_9BURK</name>
<organism evidence="11 12">
    <name type="scientific">Caballeronia mineralivorans PML1(12)</name>
    <dbReference type="NCBI Taxonomy" id="908627"/>
    <lineage>
        <taxon>Bacteria</taxon>
        <taxon>Pseudomonadati</taxon>
        <taxon>Pseudomonadota</taxon>
        <taxon>Betaproteobacteria</taxon>
        <taxon>Burkholderiales</taxon>
        <taxon>Burkholderiaceae</taxon>
        <taxon>Caballeronia</taxon>
    </lineage>
</organism>
<evidence type="ECO:0000256" key="9">
    <source>
        <dbReference type="ARBA" id="ARBA00023136"/>
    </source>
</evidence>
<keyword evidence="8 10" id="KW-1133">Transmembrane helix</keyword>
<evidence type="ECO:0000256" key="6">
    <source>
        <dbReference type="ARBA" id="ARBA00022692"/>
    </source>
</evidence>